<comment type="caution">
    <text evidence="2">The sequence shown here is derived from an EMBL/GenBank/DDBJ whole genome shotgun (WGS) entry which is preliminary data.</text>
</comment>
<dbReference type="RefSeq" id="WP_144649082.1">
    <property type="nucleotide sequence ID" value="NZ_VNFK01000004.1"/>
</dbReference>
<dbReference type="Proteomes" id="UP000316500">
    <property type="component" value="Unassembled WGS sequence"/>
</dbReference>
<evidence type="ECO:0000313" key="2">
    <source>
        <dbReference type="EMBL" id="TVU64876.1"/>
    </source>
</evidence>
<sequence>MSLPISPQPTVMPQGLFRLRTHAVVGVAWVMTLLPPALLQSVLHGLSHSHRSTTAHQARLMRAAVCAVSARCAGEGCLQRSIAAFMLCRMEGHSPGWKTGYQLEPFAAHAWIEVDGVPIDEPHRIRSYVPVLTVAQPGEASNK</sequence>
<name>A0A558H6W7_PAENT</name>
<evidence type="ECO:0000259" key="1">
    <source>
        <dbReference type="Pfam" id="PF13471"/>
    </source>
</evidence>
<evidence type="ECO:0000313" key="3">
    <source>
        <dbReference type="Proteomes" id="UP000316500"/>
    </source>
</evidence>
<proteinExistence type="predicted"/>
<gene>
    <name evidence="2" type="ORF">FQP90_07450</name>
</gene>
<dbReference type="OrthoDB" id="583768at2"/>
<dbReference type="EMBL" id="VNFK01000004">
    <property type="protein sequence ID" value="TVU64876.1"/>
    <property type="molecule type" value="Genomic_DNA"/>
</dbReference>
<dbReference type="InterPro" id="IPR032708">
    <property type="entry name" value="McjB_C"/>
</dbReference>
<reference evidence="2 3" key="1">
    <citation type="submission" date="2019-07" db="EMBL/GenBank/DDBJ databases">
        <title>Diversity of Bacteria from Kongsfjorden, Arctic.</title>
        <authorList>
            <person name="Yu Y."/>
        </authorList>
    </citation>
    <scope>NUCLEOTIDE SEQUENCE [LARGE SCALE GENOMIC DNA]</scope>
    <source>
        <strain evidence="2 3">SM1928</strain>
    </source>
</reference>
<dbReference type="AlphaFoldDB" id="A0A558H6W7"/>
<organism evidence="2 3">
    <name type="scientific">Paenarthrobacter nitroguajacolicus</name>
    <name type="common">Arthrobacter nitroguajacolicus</name>
    <dbReference type="NCBI Taxonomy" id="211146"/>
    <lineage>
        <taxon>Bacteria</taxon>
        <taxon>Bacillati</taxon>
        <taxon>Actinomycetota</taxon>
        <taxon>Actinomycetes</taxon>
        <taxon>Micrococcales</taxon>
        <taxon>Micrococcaceae</taxon>
        <taxon>Paenarthrobacter</taxon>
    </lineage>
</organism>
<dbReference type="Pfam" id="PF13471">
    <property type="entry name" value="Transglut_core3"/>
    <property type="match status" value="1"/>
</dbReference>
<feature type="domain" description="Microcin J25-processing protein McjB C-terminal" evidence="1">
    <location>
        <begin position="24"/>
        <end position="133"/>
    </location>
</feature>
<protein>
    <submittedName>
        <fullName evidence="2">Lasso peptide biosynthesis B2 protein</fullName>
    </submittedName>
</protein>
<dbReference type="NCBIfam" id="NF033537">
    <property type="entry name" value="lasso_biosyn_B2"/>
    <property type="match status" value="1"/>
</dbReference>
<dbReference type="InterPro" id="IPR053521">
    <property type="entry name" value="McjB-like"/>
</dbReference>
<accession>A0A558H6W7</accession>